<sequence>MKPAHSVLEGATLWQDNALTVARYEMTALEKNILYMVMASIRKDDAPNTIYKVSAKELMTLTGEQVRASDLQKATKKLITRYFETILPSGNMLQATFVASAEYITGQGIIELELSQKVRPLYVELKDRFTTLQLHTALTLNSKYAKRLYELFSMYKNLPDKTFRIDVQELKERLDLIDAKTGKDRYEKWTHFKNRVLDPAEHEINGKADLSFSYEPIKRGRSVAQIEFTVQYQRSAPIVAYEGPNAAVFGRLTMHFGLRQDQANKVLSLHQLTDINKKLHQIQIRIVNNELENIGAYTAKIFGV</sequence>
<dbReference type="Pfam" id="PF01051">
    <property type="entry name" value="Rep3_N"/>
    <property type="match status" value="1"/>
</dbReference>
<dbReference type="GO" id="GO:0006270">
    <property type="term" value="P:DNA replication initiation"/>
    <property type="evidence" value="ECO:0007669"/>
    <property type="project" value="InterPro"/>
</dbReference>
<dbReference type="EMBL" id="VTHL01000040">
    <property type="protein sequence ID" value="TYZ05768.1"/>
    <property type="molecule type" value="Genomic_DNA"/>
</dbReference>
<feature type="domain" description="Initiator Rep protein WH1" evidence="2">
    <location>
        <begin position="15"/>
        <end position="152"/>
    </location>
</feature>
<gene>
    <name evidence="3" type="ORF">FY528_20920</name>
</gene>
<dbReference type="InterPro" id="IPR036388">
    <property type="entry name" value="WH-like_DNA-bd_sf"/>
</dbReference>
<organism evidence="3 4">
    <name type="scientific">Hymenobacter lutimineralis</name>
    <dbReference type="NCBI Taxonomy" id="2606448"/>
    <lineage>
        <taxon>Bacteria</taxon>
        <taxon>Pseudomonadati</taxon>
        <taxon>Bacteroidota</taxon>
        <taxon>Cytophagia</taxon>
        <taxon>Cytophagales</taxon>
        <taxon>Hymenobacteraceae</taxon>
        <taxon>Hymenobacter</taxon>
    </lineage>
</organism>
<dbReference type="InterPro" id="IPR036390">
    <property type="entry name" value="WH_DNA-bd_sf"/>
</dbReference>
<evidence type="ECO:0000313" key="3">
    <source>
        <dbReference type="EMBL" id="TYZ05768.1"/>
    </source>
</evidence>
<evidence type="ECO:0000313" key="4">
    <source>
        <dbReference type="Proteomes" id="UP000322791"/>
    </source>
</evidence>
<comment type="caution">
    <text evidence="3">The sequence shown here is derived from an EMBL/GenBank/DDBJ whole genome shotgun (WGS) entry which is preliminary data.</text>
</comment>
<reference evidence="3 4" key="1">
    <citation type="submission" date="2019-08" db="EMBL/GenBank/DDBJ databases">
        <authorList>
            <person name="Seo M.-J."/>
        </authorList>
    </citation>
    <scope>NUCLEOTIDE SEQUENCE [LARGE SCALE GENOMIC DNA]</scope>
    <source>
        <strain evidence="3 4">KIGAM108</strain>
    </source>
</reference>
<dbReference type="AlphaFoldDB" id="A0A5D6US07"/>
<name>A0A5D6US07_9BACT</name>
<dbReference type="Pfam" id="PF21205">
    <property type="entry name" value="Rep3_C"/>
    <property type="match status" value="1"/>
</dbReference>
<accession>A0A5D6US07</accession>
<evidence type="ECO:0000259" key="2">
    <source>
        <dbReference type="Pfam" id="PF01051"/>
    </source>
</evidence>
<evidence type="ECO:0000256" key="1">
    <source>
        <dbReference type="ARBA" id="ARBA00038283"/>
    </source>
</evidence>
<comment type="similarity">
    <text evidence="1">Belongs to the initiator RepB protein family.</text>
</comment>
<dbReference type="InterPro" id="IPR000525">
    <property type="entry name" value="Initiator_Rep_WH1"/>
</dbReference>
<dbReference type="GO" id="GO:0003887">
    <property type="term" value="F:DNA-directed DNA polymerase activity"/>
    <property type="evidence" value="ECO:0007669"/>
    <property type="project" value="InterPro"/>
</dbReference>
<keyword evidence="4" id="KW-1185">Reference proteome</keyword>
<dbReference type="Gene3D" id="1.10.10.10">
    <property type="entry name" value="Winged helix-like DNA-binding domain superfamily/Winged helix DNA-binding domain"/>
    <property type="match status" value="2"/>
</dbReference>
<dbReference type="RefSeq" id="WP_149072955.1">
    <property type="nucleotide sequence ID" value="NZ_VTHL01000040.1"/>
</dbReference>
<proteinExistence type="inferred from homology"/>
<dbReference type="Proteomes" id="UP000322791">
    <property type="component" value="Unassembled WGS sequence"/>
</dbReference>
<protein>
    <submittedName>
        <fullName evidence="3">Replication initiation protein</fullName>
    </submittedName>
</protein>
<dbReference type="SUPFAM" id="SSF46785">
    <property type="entry name" value="Winged helix' DNA-binding domain"/>
    <property type="match status" value="2"/>
</dbReference>